<feature type="domain" description="Teneurin-like YD-shell" evidence="2">
    <location>
        <begin position="24"/>
        <end position="165"/>
    </location>
</feature>
<dbReference type="InterPro" id="IPR022385">
    <property type="entry name" value="Rhs_assc_core"/>
</dbReference>
<proteinExistence type="predicted"/>
<dbReference type="InterPro" id="IPR056823">
    <property type="entry name" value="TEN-like_YD-shell"/>
</dbReference>
<name>A0A7C3KEI7_9CYAN</name>
<dbReference type="PANTHER" id="PTHR32305:SF15">
    <property type="entry name" value="PROTEIN RHSA-RELATED"/>
    <property type="match status" value="1"/>
</dbReference>
<dbReference type="InterPro" id="IPR050708">
    <property type="entry name" value="T6SS_VgrG/RHS"/>
</dbReference>
<comment type="caution">
    <text evidence="3">The sequence shown here is derived from an EMBL/GenBank/DDBJ whole genome shotgun (WGS) entry which is preliminary data.</text>
</comment>
<dbReference type="NCBIfam" id="TIGR03696">
    <property type="entry name" value="Rhs_assc_core"/>
    <property type="match status" value="1"/>
</dbReference>
<evidence type="ECO:0000259" key="2">
    <source>
        <dbReference type="Pfam" id="PF25023"/>
    </source>
</evidence>
<dbReference type="AlphaFoldDB" id="A0A7C3KEI7"/>
<accession>A0A7C3KEI7</accession>
<reference evidence="3" key="1">
    <citation type="journal article" date="2020" name="mSystems">
        <title>Genome- and Community-Level Interaction Insights into Carbon Utilization and Element Cycling Functions of Hydrothermarchaeota in Hydrothermal Sediment.</title>
        <authorList>
            <person name="Zhou Z."/>
            <person name="Liu Y."/>
            <person name="Xu W."/>
            <person name="Pan J."/>
            <person name="Luo Z.H."/>
            <person name="Li M."/>
        </authorList>
    </citation>
    <scope>NUCLEOTIDE SEQUENCE [LARGE SCALE GENOMIC DNA]</scope>
    <source>
        <strain evidence="3">SpSt-418</strain>
    </source>
</reference>
<dbReference type="Gene3D" id="2.180.10.10">
    <property type="entry name" value="RHS repeat-associated core"/>
    <property type="match status" value="1"/>
</dbReference>
<evidence type="ECO:0000256" key="1">
    <source>
        <dbReference type="ARBA" id="ARBA00022737"/>
    </source>
</evidence>
<dbReference type="EMBL" id="DSRU01000135">
    <property type="protein sequence ID" value="HFM98005.1"/>
    <property type="molecule type" value="Genomic_DNA"/>
</dbReference>
<gene>
    <name evidence="3" type="ORF">ENR64_09670</name>
</gene>
<sequence>MRTFTWDYRNRLVGVTDQFGTMATSTVSYTYDVLDRRIAKSVNGSGTQFVYDGDNVILEFNGSAIPSVRYLQGPGVDQTLAQEGNEQTSWMLTDRLGTVRDLVNNSGSVVNHFTYDSFGQVLNSTPGGVDTRYKYTGREFDAETGLYYYRARYFDASVGRFIGQDPLSFGGDGPNLYAYVLNHPTERVDPFGEVSKLANAEVDSFSRVIKYKDRTGYEKTVLRIDDVVQARKDGRFSYIISDETKARIYGTNRKGSGSEVSPKAYSLVPDLRQGLDDAGHIIGRRFGGTGGSQNNLFSQEKKHNRGHAGTYHLWRGYEDTIFNTVTTAPPGGRQKTGCSCFPLADMTVKLWYEKSLANGAPRSLSLRPIKLTSFTTFKQEITVGGFIFRPSLLTISTPSGGVPNPKKYP</sequence>
<protein>
    <recommendedName>
        <fullName evidence="2">Teneurin-like YD-shell domain-containing protein</fullName>
    </recommendedName>
</protein>
<organism evidence="3">
    <name type="scientific">Oscillatoriales cyanobacterium SpSt-418</name>
    <dbReference type="NCBI Taxonomy" id="2282169"/>
    <lineage>
        <taxon>Bacteria</taxon>
        <taxon>Bacillati</taxon>
        <taxon>Cyanobacteriota</taxon>
        <taxon>Cyanophyceae</taxon>
        <taxon>Oscillatoriophycideae</taxon>
        <taxon>Oscillatoriales</taxon>
    </lineage>
</organism>
<dbReference type="PANTHER" id="PTHR32305">
    <property type="match status" value="1"/>
</dbReference>
<dbReference type="Pfam" id="PF25023">
    <property type="entry name" value="TEN_YD-shell"/>
    <property type="match status" value="1"/>
</dbReference>
<evidence type="ECO:0000313" key="3">
    <source>
        <dbReference type="EMBL" id="HFM98005.1"/>
    </source>
</evidence>
<keyword evidence="1" id="KW-0677">Repeat</keyword>